<evidence type="ECO:0000313" key="2">
    <source>
        <dbReference type="EMBL" id="RKP12085.1"/>
    </source>
</evidence>
<feature type="compositionally biased region" description="Low complexity" evidence="1">
    <location>
        <begin position="108"/>
        <end position="128"/>
    </location>
</feature>
<organism evidence="2 3">
    <name type="scientific">Piptocephalis cylindrospora</name>
    <dbReference type="NCBI Taxonomy" id="1907219"/>
    <lineage>
        <taxon>Eukaryota</taxon>
        <taxon>Fungi</taxon>
        <taxon>Fungi incertae sedis</taxon>
        <taxon>Zoopagomycota</taxon>
        <taxon>Zoopagomycotina</taxon>
        <taxon>Zoopagomycetes</taxon>
        <taxon>Zoopagales</taxon>
        <taxon>Piptocephalidaceae</taxon>
        <taxon>Piptocephalis</taxon>
    </lineage>
</organism>
<reference evidence="3" key="1">
    <citation type="journal article" date="2018" name="Nat. Microbiol.">
        <title>Leveraging single-cell genomics to expand the fungal tree of life.</title>
        <authorList>
            <person name="Ahrendt S.R."/>
            <person name="Quandt C.A."/>
            <person name="Ciobanu D."/>
            <person name="Clum A."/>
            <person name="Salamov A."/>
            <person name="Andreopoulos B."/>
            <person name="Cheng J.F."/>
            <person name="Woyke T."/>
            <person name="Pelin A."/>
            <person name="Henrissat B."/>
            <person name="Reynolds N.K."/>
            <person name="Benny G.L."/>
            <person name="Smith M.E."/>
            <person name="James T.Y."/>
            <person name="Grigoriev I.V."/>
        </authorList>
    </citation>
    <scope>NUCLEOTIDE SEQUENCE [LARGE SCALE GENOMIC DNA]</scope>
</reference>
<dbReference type="Proteomes" id="UP000267251">
    <property type="component" value="Unassembled WGS sequence"/>
</dbReference>
<protein>
    <submittedName>
        <fullName evidence="2">Uncharacterized protein</fullName>
    </submittedName>
</protein>
<name>A0A4P9Y034_9FUNG</name>
<evidence type="ECO:0000256" key="1">
    <source>
        <dbReference type="SAM" id="MobiDB-lite"/>
    </source>
</evidence>
<sequence length="223" mass="24536">MTISEQESGSELPMSSKASFDPVAPVGMDQLAERLGEEFRLLPGAATALSTVLRHTPLHQMSMCLVRNPKRVLANHRKEYDSLVRHLAWGGRPPMSRALSPASPPMTPSSSESSSGSMGHRSGESTSSSISSLLSEDLVDAPYKCEEAGGVRYIRYATLGRLMETRRQLRQTFPRAFFVGDLLRESLRSGHGRAIVPVADAWLVSRTGVDAFEIIRADWYFQA</sequence>
<evidence type="ECO:0000313" key="3">
    <source>
        <dbReference type="Proteomes" id="UP000267251"/>
    </source>
</evidence>
<proteinExistence type="predicted"/>
<dbReference type="EMBL" id="KZ988489">
    <property type="protein sequence ID" value="RKP12085.1"/>
    <property type="molecule type" value="Genomic_DNA"/>
</dbReference>
<feature type="region of interest" description="Disordered" evidence="1">
    <location>
        <begin position="95"/>
        <end position="128"/>
    </location>
</feature>
<keyword evidence="3" id="KW-1185">Reference proteome</keyword>
<accession>A0A4P9Y034</accession>
<dbReference type="OrthoDB" id="5567355at2759"/>
<dbReference type="AlphaFoldDB" id="A0A4P9Y034"/>
<feature type="region of interest" description="Disordered" evidence="1">
    <location>
        <begin position="1"/>
        <end position="22"/>
    </location>
</feature>
<gene>
    <name evidence="2" type="ORF">BJ684DRAFT_21351</name>
</gene>